<name>A0A3M4M5K7_PSECI</name>
<dbReference type="InterPro" id="IPR050683">
    <property type="entry name" value="Bact_Polysacc_Export_ATP-bd"/>
</dbReference>
<dbReference type="Pfam" id="PF00005">
    <property type="entry name" value="ABC_tran"/>
    <property type="match status" value="1"/>
</dbReference>
<evidence type="ECO:0000256" key="4">
    <source>
        <dbReference type="ARBA" id="ARBA00022840"/>
    </source>
</evidence>
<dbReference type="GO" id="GO:0016887">
    <property type="term" value="F:ATP hydrolysis activity"/>
    <property type="evidence" value="ECO:0007669"/>
    <property type="project" value="InterPro"/>
</dbReference>
<dbReference type="GO" id="GO:0140359">
    <property type="term" value="F:ABC-type transporter activity"/>
    <property type="evidence" value="ECO:0007669"/>
    <property type="project" value="InterPro"/>
</dbReference>
<dbReference type="Pfam" id="PF14524">
    <property type="entry name" value="Wzt_C"/>
    <property type="match status" value="1"/>
</dbReference>
<dbReference type="SUPFAM" id="SSF52540">
    <property type="entry name" value="P-loop containing nucleoside triphosphate hydrolases"/>
    <property type="match status" value="1"/>
</dbReference>
<dbReference type="CDD" id="cd10147">
    <property type="entry name" value="Wzt_C-like"/>
    <property type="match status" value="1"/>
</dbReference>
<feature type="region of interest" description="Disordered" evidence="5">
    <location>
        <begin position="263"/>
        <end position="284"/>
    </location>
</feature>
<dbReference type="InterPro" id="IPR003593">
    <property type="entry name" value="AAA+_ATPase"/>
</dbReference>
<accession>A0A3M4M5K7</accession>
<keyword evidence="3" id="KW-0547">Nucleotide-binding</keyword>
<dbReference type="PROSITE" id="PS00211">
    <property type="entry name" value="ABC_TRANSPORTER_1"/>
    <property type="match status" value="1"/>
</dbReference>
<reference evidence="7 8" key="1">
    <citation type="submission" date="2018-08" db="EMBL/GenBank/DDBJ databases">
        <title>Recombination of ecologically and evolutionarily significant loci maintains genetic cohesion in the Pseudomonas syringae species complex.</title>
        <authorList>
            <person name="Dillon M."/>
            <person name="Thakur S."/>
            <person name="Almeida R.N.D."/>
            <person name="Weir B.S."/>
            <person name="Guttman D.S."/>
        </authorList>
    </citation>
    <scope>NUCLEOTIDE SEQUENCE [LARGE SCALE GENOMIC DNA]</scope>
    <source>
        <strain evidence="7 8">ICMP 3353</strain>
    </source>
</reference>
<dbReference type="GO" id="GO:0005524">
    <property type="term" value="F:ATP binding"/>
    <property type="evidence" value="ECO:0007669"/>
    <property type="project" value="UniProtKB-KW"/>
</dbReference>
<feature type="domain" description="ABC transporter" evidence="6">
    <location>
        <begin position="33"/>
        <end position="257"/>
    </location>
</feature>
<dbReference type="EMBL" id="RBRE01000017">
    <property type="protein sequence ID" value="RMQ49077.1"/>
    <property type="molecule type" value="Genomic_DNA"/>
</dbReference>
<evidence type="ECO:0000256" key="2">
    <source>
        <dbReference type="ARBA" id="ARBA00022448"/>
    </source>
</evidence>
<dbReference type="CDD" id="cd03220">
    <property type="entry name" value="ABC_KpsT_Wzt"/>
    <property type="match status" value="1"/>
</dbReference>
<gene>
    <name evidence="7" type="ORF">ALQ04_00269</name>
</gene>
<keyword evidence="4 7" id="KW-0067">ATP-binding</keyword>
<dbReference type="AlphaFoldDB" id="A0A3M4M5K7"/>
<dbReference type="OrthoDB" id="9778870at2"/>
<dbReference type="InterPro" id="IPR027417">
    <property type="entry name" value="P-loop_NTPase"/>
</dbReference>
<evidence type="ECO:0000256" key="5">
    <source>
        <dbReference type="SAM" id="MobiDB-lite"/>
    </source>
</evidence>
<comment type="caution">
    <text evidence="7">The sequence shown here is derived from an EMBL/GenBank/DDBJ whole genome shotgun (WGS) entry which is preliminary data.</text>
</comment>
<dbReference type="Gene3D" id="2.70.50.60">
    <property type="entry name" value="abc- transporter (atp binding component) like domain"/>
    <property type="match status" value="1"/>
</dbReference>
<evidence type="ECO:0000259" key="6">
    <source>
        <dbReference type="PROSITE" id="PS50893"/>
    </source>
</evidence>
<evidence type="ECO:0000313" key="8">
    <source>
        <dbReference type="Proteomes" id="UP000277236"/>
    </source>
</evidence>
<dbReference type="InterPro" id="IPR029439">
    <property type="entry name" value="Wzt_C"/>
</dbReference>
<dbReference type="PANTHER" id="PTHR46743">
    <property type="entry name" value="TEICHOIC ACIDS EXPORT ATP-BINDING PROTEIN TAGH"/>
    <property type="match status" value="1"/>
</dbReference>
<evidence type="ECO:0000256" key="3">
    <source>
        <dbReference type="ARBA" id="ARBA00022741"/>
    </source>
</evidence>
<protein>
    <submittedName>
        <fullName evidence="7">O-antigen ABC transporter, ATP-binding protein</fullName>
    </submittedName>
</protein>
<dbReference type="SMART" id="SM00382">
    <property type="entry name" value="AAA"/>
    <property type="match status" value="1"/>
</dbReference>
<feature type="compositionally biased region" description="Basic and acidic residues" evidence="5">
    <location>
        <begin position="272"/>
        <end position="284"/>
    </location>
</feature>
<proteinExistence type="inferred from homology"/>
<dbReference type="Proteomes" id="UP000277236">
    <property type="component" value="Unassembled WGS sequence"/>
</dbReference>
<dbReference type="PROSITE" id="PS50893">
    <property type="entry name" value="ABC_TRANSPORTER_2"/>
    <property type="match status" value="1"/>
</dbReference>
<dbReference type="InterPro" id="IPR017871">
    <property type="entry name" value="ABC_transporter-like_CS"/>
</dbReference>
<dbReference type="GO" id="GO:0016020">
    <property type="term" value="C:membrane"/>
    <property type="evidence" value="ECO:0007669"/>
    <property type="project" value="InterPro"/>
</dbReference>
<evidence type="ECO:0000256" key="1">
    <source>
        <dbReference type="ARBA" id="ARBA00005417"/>
    </source>
</evidence>
<organism evidence="7 8">
    <name type="scientific">Pseudomonas cichorii</name>
    <dbReference type="NCBI Taxonomy" id="36746"/>
    <lineage>
        <taxon>Bacteria</taxon>
        <taxon>Pseudomonadati</taxon>
        <taxon>Pseudomonadota</taxon>
        <taxon>Gammaproteobacteria</taxon>
        <taxon>Pseudomonadales</taxon>
        <taxon>Pseudomonadaceae</taxon>
        <taxon>Pseudomonas</taxon>
    </lineage>
</organism>
<sequence length="454" mass="50246">MSSDEIAISVRDVSKCFYSYERPVDRLLHSIVPRVQSLLGRPARTYGREFWALRNIDFEVAKGETVAVVGRNGSGKSTLLQIICGTLIPTGGAVETQGRVAALLELGSGFNPEFTGRENVYLNASVLGLAREEVEQRFSAIADFADIGEFMDQQVKTYSSGMAVRLAFAVQAQVDPQVLIVDEALSVGDAKFQAKCFERLRQLKQNGTSILLVTHASEQVVTHCNRAILLDRGHVEMIGASRPVINRYMDLLFGRDRRIEPLPNATLPGKTPVDKREPHAPTLSFDHDAYSSRMGFNRHEYRWGDGAASLLDFHLAANGNEFPASIGPGEEVVLHLAIRFNRTISHPVLGFTIKTKEGVTVYGTNSYLLGCASSQDLYSAGSHLKTRMKFINRLASGDYFISIGVASREGEDIIPHDRRYDSIHFVVAPTTTLFGLVDLAITMDFDREHHNDRT</sequence>
<dbReference type="InterPro" id="IPR015860">
    <property type="entry name" value="ABC_transpr_TagH-like"/>
</dbReference>
<comment type="similarity">
    <text evidence="1">Belongs to the ABC transporter superfamily.</text>
</comment>
<keyword evidence="2" id="KW-0813">Transport</keyword>
<evidence type="ECO:0000313" key="7">
    <source>
        <dbReference type="EMBL" id="RMQ49077.1"/>
    </source>
</evidence>
<dbReference type="InterPro" id="IPR003439">
    <property type="entry name" value="ABC_transporter-like_ATP-bd"/>
</dbReference>
<dbReference type="RefSeq" id="WP_122314815.1">
    <property type="nucleotide sequence ID" value="NZ_RBRE01000017.1"/>
</dbReference>
<dbReference type="Gene3D" id="3.40.50.300">
    <property type="entry name" value="P-loop containing nucleotide triphosphate hydrolases"/>
    <property type="match status" value="1"/>
</dbReference>
<dbReference type="PANTHER" id="PTHR46743:SF2">
    <property type="entry name" value="TEICHOIC ACIDS EXPORT ATP-BINDING PROTEIN TAGH"/>
    <property type="match status" value="1"/>
</dbReference>